<reference evidence="2 3" key="1">
    <citation type="submission" date="2016-03" db="EMBL/GenBank/DDBJ databases">
        <authorList>
            <person name="Devillers H."/>
        </authorList>
    </citation>
    <scope>NUCLEOTIDE SEQUENCE [LARGE SCALE GENOMIC DNA]</scope>
    <source>
        <strain evidence="2">CBS 6772</strain>
    </source>
</reference>
<gene>
    <name evidence="2" type="ORF">LAFE_0C09648G</name>
</gene>
<dbReference type="GO" id="GO:0031942">
    <property type="term" value="C:i-AAA complex"/>
    <property type="evidence" value="ECO:0007669"/>
    <property type="project" value="TreeGrafter"/>
</dbReference>
<evidence type="ECO:0000313" key="3">
    <source>
        <dbReference type="Proteomes" id="UP000190831"/>
    </source>
</evidence>
<sequence>MLYRSLSGRLALRRTLFRTNSSLRSVTTSAFASQRPSPQWQKWAYAISGFGALSFGIWWFYWPKHTFPSSVARILRKGLWEESDKKNHDFQSALKYYLEALDECSKLGMDKISDEYTGIELKVAEMYEKLGMDKEAHDMYLEMMYRYFDALRTPGRVADDRRPHLIQKDLRVLIKSLEMNRDIQIAKRNLLAHLLLAQEEVLSRSPELKEFFDKRKERTLKLFQGRPGSNTIEFDTFVNEDNIKLNEGSYMILDMAKNSSAWEPFKEEFFTARDLYTAYCLSTKDITAALNCKLTTVEWMVMADMPPGQLLLSQANLGSLLYLQAETFESQIYHLTQKYESKDDAKFDEEDVRLLRQLHRNRDMCFQMATKCYESVIKFSKKNQKLRFNAKDLMDPSAAHAIALSIYGMGVINLHKGVLAKAERLLKDSITLAQETDFQELLKEANQELKKVSQAQQKEVVKHANSGS</sequence>
<dbReference type="CDD" id="cd24145">
    <property type="entry name" value="Mgr3-like"/>
    <property type="match status" value="1"/>
</dbReference>
<dbReference type="PANTHER" id="PTHR28142:SF1">
    <property type="entry name" value="MITOCHONDRIAL INNER MEMBRANE I-AAA PROTEASE SUPERCOMPLEX SUBUNIT MGR3-RELATED"/>
    <property type="match status" value="1"/>
</dbReference>
<name>A0A1G4M9Y6_LACFM</name>
<evidence type="ECO:0000256" key="1">
    <source>
        <dbReference type="SAM" id="Phobius"/>
    </source>
</evidence>
<dbReference type="Proteomes" id="UP000190831">
    <property type="component" value="Chromosome C"/>
</dbReference>
<keyword evidence="1" id="KW-0812">Transmembrane</keyword>
<dbReference type="PANTHER" id="PTHR28142">
    <property type="entry name" value="MITOCHONDRIAL INNER MEMBRANE I-AAA PROTEASE SUPERCOMPLEX SUBUNIT MGR3-RELATED"/>
    <property type="match status" value="1"/>
</dbReference>
<dbReference type="OrthoDB" id="10050400at2759"/>
<dbReference type="GO" id="GO:0051787">
    <property type="term" value="F:misfolded protein binding"/>
    <property type="evidence" value="ECO:0007669"/>
    <property type="project" value="TreeGrafter"/>
</dbReference>
<dbReference type="InterPro" id="IPR040201">
    <property type="entry name" value="Mrg3-like"/>
</dbReference>
<dbReference type="STRING" id="4955.A0A1G4M9Y6"/>
<dbReference type="GO" id="GO:0006515">
    <property type="term" value="P:protein quality control for misfolded or incompletely synthesized proteins"/>
    <property type="evidence" value="ECO:0007669"/>
    <property type="project" value="TreeGrafter"/>
</dbReference>
<dbReference type="AlphaFoldDB" id="A0A1G4M9Y6"/>
<proteinExistence type="predicted"/>
<dbReference type="EMBL" id="LT598485">
    <property type="protein sequence ID" value="SCW00683.1"/>
    <property type="molecule type" value="Genomic_DNA"/>
</dbReference>
<accession>A0A1G4M9Y6</accession>
<keyword evidence="3" id="KW-1185">Reference proteome</keyword>
<keyword evidence="1" id="KW-1133">Transmembrane helix</keyword>
<dbReference type="OMA" id="CKMTTVE"/>
<organism evidence="2 3">
    <name type="scientific">Lachancea fermentati</name>
    <name type="common">Zygosaccharomyces fermentati</name>
    <dbReference type="NCBI Taxonomy" id="4955"/>
    <lineage>
        <taxon>Eukaryota</taxon>
        <taxon>Fungi</taxon>
        <taxon>Dikarya</taxon>
        <taxon>Ascomycota</taxon>
        <taxon>Saccharomycotina</taxon>
        <taxon>Saccharomycetes</taxon>
        <taxon>Saccharomycetales</taxon>
        <taxon>Saccharomycetaceae</taxon>
        <taxon>Lachancea</taxon>
    </lineage>
</organism>
<keyword evidence="1" id="KW-0472">Membrane</keyword>
<protein>
    <submittedName>
        <fullName evidence="2">LAFE_0C09648g1_1</fullName>
    </submittedName>
</protein>
<evidence type="ECO:0000313" key="2">
    <source>
        <dbReference type="EMBL" id="SCW00683.1"/>
    </source>
</evidence>
<feature type="transmembrane region" description="Helical" evidence="1">
    <location>
        <begin position="43"/>
        <end position="62"/>
    </location>
</feature>